<proteinExistence type="predicted"/>
<dbReference type="EMBL" id="GBEZ01024408">
    <property type="protein sequence ID" value="JAC62583.1"/>
    <property type="molecule type" value="Transcribed_RNA"/>
</dbReference>
<feature type="non-terminal residue" evidence="2">
    <location>
        <position position="80"/>
    </location>
</feature>
<dbReference type="AlphaFoldDB" id="A0A061QSC4"/>
<gene>
    <name evidence="2" type="ORF">TSPGSL018_22969</name>
</gene>
<feature type="signal peptide" evidence="1">
    <location>
        <begin position="1"/>
        <end position="15"/>
    </location>
</feature>
<evidence type="ECO:0000313" key="2">
    <source>
        <dbReference type="EMBL" id="JAC62583.1"/>
    </source>
</evidence>
<sequence length="80" mass="8463">PFLFVFFCSFLRVEGEKGVQGLGGRGARETVDGQGASRAVHDETAAPSIGEAAGLCGPLGRRGERKGAHVHHVVKERYAT</sequence>
<name>A0A061QSC4_9CHLO</name>
<reference evidence="2" key="1">
    <citation type="submission" date="2014-05" db="EMBL/GenBank/DDBJ databases">
        <title>The transcriptome of the halophilic microalga Tetraselmis sp. GSL018 isolated from the Great Salt Lake, Utah.</title>
        <authorList>
            <person name="Jinkerson R.E."/>
            <person name="D'Adamo S."/>
            <person name="Posewitz M.C."/>
        </authorList>
    </citation>
    <scope>NUCLEOTIDE SEQUENCE</scope>
    <source>
        <strain evidence="2">GSL018</strain>
    </source>
</reference>
<keyword evidence="1" id="KW-0732">Signal</keyword>
<protein>
    <submittedName>
        <fullName evidence="2">Uncharacterized protein</fullName>
    </submittedName>
</protein>
<accession>A0A061QSC4</accession>
<feature type="chain" id="PRO_5012610333" evidence="1">
    <location>
        <begin position="16"/>
        <end position="80"/>
    </location>
</feature>
<evidence type="ECO:0000256" key="1">
    <source>
        <dbReference type="SAM" id="SignalP"/>
    </source>
</evidence>
<organism evidence="2">
    <name type="scientific">Tetraselmis sp. GSL018</name>
    <dbReference type="NCBI Taxonomy" id="582737"/>
    <lineage>
        <taxon>Eukaryota</taxon>
        <taxon>Viridiplantae</taxon>
        <taxon>Chlorophyta</taxon>
        <taxon>core chlorophytes</taxon>
        <taxon>Chlorodendrophyceae</taxon>
        <taxon>Chlorodendrales</taxon>
        <taxon>Chlorodendraceae</taxon>
        <taxon>Tetraselmis</taxon>
    </lineage>
</organism>
<feature type="non-terminal residue" evidence="2">
    <location>
        <position position="1"/>
    </location>
</feature>